<evidence type="ECO:0000259" key="7">
    <source>
        <dbReference type="PROSITE" id="PS51369"/>
    </source>
</evidence>
<accession>A0AAW2VLJ3</accession>
<reference evidence="8" key="1">
    <citation type="submission" date="2020-06" db="EMBL/GenBank/DDBJ databases">
        <authorList>
            <person name="Li T."/>
            <person name="Hu X."/>
            <person name="Zhang T."/>
            <person name="Song X."/>
            <person name="Zhang H."/>
            <person name="Dai N."/>
            <person name="Sheng W."/>
            <person name="Hou X."/>
            <person name="Wei L."/>
        </authorList>
    </citation>
    <scope>NUCLEOTIDE SEQUENCE</scope>
    <source>
        <strain evidence="8">G02</strain>
        <tissue evidence="8">Leaf</tissue>
    </source>
</reference>
<proteinExistence type="predicted"/>
<sequence length="143" mass="15411">MASASDHQQSPLNSPTENKGSRPPPPPTAAHPLRMAHPTTTISLKLEEPDDDMGGEDKPPGILPHPQMKRSSTKDRHTKVEGRGRRIRMPATCAARVFQLTRELGHKSDGEPSVGCWNKPSPPSSPLPEPAPSPPLPCRSTAL</sequence>
<keyword evidence="3" id="KW-0238">DNA-binding</keyword>
<dbReference type="Pfam" id="PF03634">
    <property type="entry name" value="TCP"/>
    <property type="match status" value="1"/>
</dbReference>
<dbReference type="PANTHER" id="PTHR31072:SF1">
    <property type="entry name" value="TRANSCRIPTION FACTOR TCP9"/>
    <property type="match status" value="1"/>
</dbReference>
<comment type="caution">
    <text evidence="8">The sequence shown here is derived from an EMBL/GenBank/DDBJ whole genome shotgun (WGS) entry which is preliminary data.</text>
</comment>
<dbReference type="GO" id="GO:0043565">
    <property type="term" value="F:sequence-specific DNA binding"/>
    <property type="evidence" value="ECO:0007669"/>
    <property type="project" value="TreeGrafter"/>
</dbReference>
<feature type="compositionally biased region" description="Polar residues" evidence="6">
    <location>
        <begin position="1"/>
        <end position="18"/>
    </location>
</feature>
<keyword evidence="5" id="KW-0539">Nucleus</keyword>
<dbReference type="AlphaFoldDB" id="A0AAW2VLJ3"/>
<dbReference type="EMBL" id="JACGWJ010000003">
    <property type="protein sequence ID" value="KAL0428955.1"/>
    <property type="molecule type" value="Genomic_DNA"/>
</dbReference>
<dbReference type="PANTHER" id="PTHR31072">
    <property type="entry name" value="TRANSCRIPTION FACTOR TCP4-RELATED"/>
    <property type="match status" value="1"/>
</dbReference>
<feature type="region of interest" description="Disordered" evidence="6">
    <location>
        <begin position="104"/>
        <end position="143"/>
    </location>
</feature>
<reference evidence="8" key="2">
    <citation type="journal article" date="2024" name="Plant">
        <title>Genomic evolution and insights into agronomic trait innovations of Sesamum species.</title>
        <authorList>
            <person name="Miao H."/>
            <person name="Wang L."/>
            <person name="Qu L."/>
            <person name="Liu H."/>
            <person name="Sun Y."/>
            <person name="Le M."/>
            <person name="Wang Q."/>
            <person name="Wei S."/>
            <person name="Zheng Y."/>
            <person name="Lin W."/>
            <person name="Duan Y."/>
            <person name="Cao H."/>
            <person name="Xiong S."/>
            <person name="Wang X."/>
            <person name="Wei L."/>
            <person name="Li C."/>
            <person name="Ma Q."/>
            <person name="Ju M."/>
            <person name="Zhao R."/>
            <person name="Li G."/>
            <person name="Mu C."/>
            <person name="Tian Q."/>
            <person name="Mei H."/>
            <person name="Zhang T."/>
            <person name="Gao T."/>
            <person name="Zhang H."/>
        </authorList>
    </citation>
    <scope>NUCLEOTIDE SEQUENCE</scope>
    <source>
        <strain evidence="8">G02</strain>
    </source>
</reference>
<dbReference type="GO" id="GO:0005634">
    <property type="term" value="C:nucleus"/>
    <property type="evidence" value="ECO:0007669"/>
    <property type="project" value="UniProtKB-SubCell"/>
</dbReference>
<feature type="compositionally biased region" description="Basic and acidic residues" evidence="6">
    <location>
        <begin position="72"/>
        <end position="84"/>
    </location>
</feature>
<evidence type="ECO:0000256" key="5">
    <source>
        <dbReference type="ARBA" id="ARBA00023242"/>
    </source>
</evidence>
<dbReference type="PROSITE" id="PS51369">
    <property type="entry name" value="TCP"/>
    <property type="match status" value="1"/>
</dbReference>
<protein>
    <submittedName>
        <fullName evidence="8">Transcription factor TCP9</fullName>
    </submittedName>
</protein>
<feature type="region of interest" description="Disordered" evidence="6">
    <location>
        <begin position="1"/>
        <end position="87"/>
    </location>
</feature>
<evidence type="ECO:0000313" key="8">
    <source>
        <dbReference type="EMBL" id="KAL0428955.1"/>
    </source>
</evidence>
<gene>
    <name evidence="8" type="ORF">Sradi_0521500</name>
</gene>
<organism evidence="8">
    <name type="scientific">Sesamum radiatum</name>
    <name type="common">Black benniseed</name>
    <dbReference type="NCBI Taxonomy" id="300843"/>
    <lineage>
        <taxon>Eukaryota</taxon>
        <taxon>Viridiplantae</taxon>
        <taxon>Streptophyta</taxon>
        <taxon>Embryophyta</taxon>
        <taxon>Tracheophyta</taxon>
        <taxon>Spermatophyta</taxon>
        <taxon>Magnoliopsida</taxon>
        <taxon>eudicotyledons</taxon>
        <taxon>Gunneridae</taxon>
        <taxon>Pentapetalae</taxon>
        <taxon>asterids</taxon>
        <taxon>lamiids</taxon>
        <taxon>Lamiales</taxon>
        <taxon>Pedaliaceae</taxon>
        <taxon>Sesamum</taxon>
    </lineage>
</organism>
<comment type="subcellular location">
    <subcellularLocation>
        <location evidence="1">Nucleus</location>
    </subcellularLocation>
</comment>
<dbReference type="GO" id="GO:0003700">
    <property type="term" value="F:DNA-binding transcription factor activity"/>
    <property type="evidence" value="ECO:0007669"/>
    <property type="project" value="InterPro"/>
</dbReference>
<keyword evidence="4" id="KW-0804">Transcription</keyword>
<evidence type="ECO:0000256" key="6">
    <source>
        <dbReference type="SAM" id="MobiDB-lite"/>
    </source>
</evidence>
<evidence type="ECO:0000256" key="3">
    <source>
        <dbReference type="ARBA" id="ARBA00023125"/>
    </source>
</evidence>
<name>A0AAW2VLJ3_SESRA</name>
<dbReference type="InterPro" id="IPR017887">
    <property type="entry name" value="TF_TCP_subgr"/>
</dbReference>
<evidence type="ECO:0000256" key="4">
    <source>
        <dbReference type="ARBA" id="ARBA00023163"/>
    </source>
</evidence>
<evidence type="ECO:0000256" key="1">
    <source>
        <dbReference type="ARBA" id="ARBA00004123"/>
    </source>
</evidence>
<feature type="compositionally biased region" description="Pro residues" evidence="6">
    <location>
        <begin position="120"/>
        <end position="137"/>
    </location>
</feature>
<dbReference type="InterPro" id="IPR005333">
    <property type="entry name" value="Transcription_factor_TCP"/>
</dbReference>
<feature type="domain" description="TCP" evidence="7">
    <location>
        <begin position="73"/>
        <end position="127"/>
    </location>
</feature>
<evidence type="ECO:0000256" key="2">
    <source>
        <dbReference type="ARBA" id="ARBA00023015"/>
    </source>
</evidence>
<keyword evidence="2" id="KW-0805">Transcription regulation</keyword>